<name>A0AAE3JZC3_9BACT</name>
<comment type="caution">
    <text evidence="1">The sequence shown here is derived from an EMBL/GenBank/DDBJ whole genome shotgun (WGS) entry which is preliminary data.</text>
</comment>
<dbReference type="Proteomes" id="UP001139365">
    <property type="component" value="Unassembled WGS sequence"/>
</dbReference>
<organism evidence="1 2">
    <name type="scientific">Candidatus Colimorpha enterica</name>
    <dbReference type="NCBI Taxonomy" id="3083063"/>
    <lineage>
        <taxon>Bacteria</taxon>
        <taxon>Pseudomonadati</taxon>
        <taxon>Bacteroidota</taxon>
        <taxon>Bacteroidia</taxon>
        <taxon>Bacteroidales</taxon>
        <taxon>Candidatus Colimorpha</taxon>
    </lineage>
</organism>
<accession>A0AAE3JZC3</accession>
<dbReference type="EMBL" id="JALEMU010000002">
    <property type="protein sequence ID" value="MCI5754695.1"/>
    <property type="molecule type" value="Genomic_DNA"/>
</dbReference>
<evidence type="ECO:0000313" key="1">
    <source>
        <dbReference type="EMBL" id="MCI5754695.1"/>
    </source>
</evidence>
<dbReference type="AlphaFoldDB" id="A0AAE3JZC3"/>
<reference evidence="1 2" key="1">
    <citation type="submission" date="2022-03" db="EMBL/GenBank/DDBJ databases">
        <title>Metagenome-assembled genomes from swine fecal metagenomes.</title>
        <authorList>
            <person name="Holman D.B."/>
            <person name="Kommadath A."/>
        </authorList>
    </citation>
    <scope>NUCLEOTIDE SEQUENCE [LARGE SCALE GENOMIC DNA]</scope>
    <source>
        <strain evidence="1">SUG147</strain>
    </source>
</reference>
<gene>
    <name evidence="1" type="ORF">MR241_00170</name>
</gene>
<sequence>MLTPAGYMSRLAIPAMITSADGTVIYENPPIRGFISAHYRKRLLLCLSGDDYDMILTDSVPECGGILNLYMGKRTEKSLLIRDGDCLKWYFPSILSERPPVTVPKICLDWVTHYASAAEKTILSGTERSIPELFANAAYSAFLAFRPITRLTAYDLCRMISLSSHYLVCRDRFVFPAADSYGMLLKYPDKAFEASGKMIGHLLDKRNAEWHFTAENNSCVLTDGNISFSVGDYTMIRRPRAKITSGAFSLLTAVTFASAVSAAEMGIAER</sequence>
<evidence type="ECO:0000313" key="2">
    <source>
        <dbReference type="Proteomes" id="UP001139365"/>
    </source>
</evidence>
<proteinExistence type="predicted"/>
<protein>
    <submittedName>
        <fullName evidence="1">Uncharacterized protein</fullName>
    </submittedName>
</protein>